<gene>
    <name evidence="1" type="ORF">ACFFUQ_18630</name>
</gene>
<protein>
    <recommendedName>
        <fullName evidence="3">Carboxypeptidase-like protein</fullName>
    </recommendedName>
</protein>
<evidence type="ECO:0000313" key="1">
    <source>
        <dbReference type="EMBL" id="MFB9066038.1"/>
    </source>
</evidence>
<sequence length="249" mass="28692">MRAELLTTITLFSCQFTFSQTEKILHGKVISQDITLKNVEVINKTSKTSTRTNTLGEFEIAVNVKDSLIFFSQGYYFKRIQLTQEDIVANNLIVNMLSKPKELDEVLILSNKVKRISLSKEEIEQIKLNKSRPKQGMKIEGYKDGIAPITHQADLIRIGKLLYSIIKKKEKKPETAELNFIQLVTNTLDPKFFTKDLKLKPEEKEPFLKFCDADPKSKKLIENNNILKSMDFLFGKIEEFKKLKVDKAN</sequence>
<accession>A0ABV5FR60</accession>
<comment type="caution">
    <text evidence="1">The sequence shown here is derived from an EMBL/GenBank/DDBJ whole genome shotgun (WGS) entry which is preliminary data.</text>
</comment>
<dbReference type="EMBL" id="JBHMEX010000058">
    <property type="protein sequence ID" value="MFB9066038.1"/>
    <property type="molecule type" value="Genomic_DNA"/>
</dbReference>
<proteinExistence type="predicted"/>
<keyword evidence="2" id="KW-1185">Reference proteome</keyword>
<evidence type="ECO:0008006" key="3">
    <source>
        <dbReference type="Google" id="ProtNLM"/>
    </source>
</evidence>
<evidence type="ECO:0000313" key="2">
    <source>
        <dbReference type="Proteomes" id="UP001589589"/>
    </source>
</evidence>
<reference evidence="1 2" key="1">
    <citation type="submission" date="2024-09" db="EMBL/GenBank/DDBJ databases">
        <authorList>
            <person name="Sun Q."/>
            <person name="Mori K."/>
        </authorList>
    </citation>
    <scope>NUCLEOTIDE SEQUENCE [LARGE SCALE GENOMIC DNA]</scope>
    <source>
        <strain evidence="1 2">CECT 7908</strain>
    </source>
</reference>
<name>A0ABV5FR60_9FLAO</name>
<organism evidence="1 2">
    <name type="scientific">Flavobacterium branchiarum</name>
    <dbReference type="NCBI Taxonomy" id="1114870"/>
    <lineage>
        <taxon>Bacteria</taxon>
        <taxon>Pseudomonadati</taxon>
        <taxon>Bacteroidota</taxon>
        <taxon>Flavobacteriia</taxon>
        <taxon>Flavobacteriales</taxon>
        <taxon>Flavobacteriaceae</taxon>
        <taxon>Flavobacterium</taxon>
    </lineage>
</organism>
<dbReference type="Proteomes" id="UP001589589">
    <property type="component" value="Unassembled WGS sequence"/>
</dbReference>
<dbReference type="RefSeq" id="WP_290259632.1">
    <property type="nucleotide sequence ID" value="NZ_JAUFQQ010000002.1"/>
</dbReference>